<dbReference type="Gene3D" id="1.10.565.10">
    <property type="entry name" value="Retinoid X Receptor"/>
    <property type="match status" value="1"/>
</dbReference>
<keyword evidence="8 11" id="KW-0675">Receptor</keyword>
<dbReference type="InterPro" id="IPR001723">
    <property type="entry name" value="Nuclear_hrmn_rcpt"/>
</dbReference>
<dbReference type="InterPro" id="IPR035500">
    <property type="entry name" value="NHR-like_dom_sf"/>
</dbReference>
<dbReference type="OrthoDB" id="6159439at2759"/>
<evidence type="ECO:0000313" key="11">
    <source>
        <dbReference type="EMBL" id="KAF0296443.1"/>
    </source>
</evidence>
<dbReference type="PRINTS" id="PR00398">
    <property type="entry name" value="STRDHORMONER"/>
</dbReference>
<evidence type="ECO:0000256" key="5">
    <source>
        <dbReference type="ARBA" id="ARBA00023015"/>
    </source>
</evidence>
<keyword evidence="3" id="KW-0863">Zinc-finger</keyword>
<evidence type="ECO:0000256" key="1">
    <source>
        <dbReference type="ARBA" id="ARBA00008092"/>
    </source>
</evidence>
<comment type="similarity">
    <text evidence="1">Belongs to the nuclear hormone receptor family. NR1 subfamily.</text>
</comment>
<dbReference type="PANTHER" id="PTHR24082">
    <property type="entry name" value="NUCLEAR HORMONE RECEPTOR"/>
    <property type="match status" value="1"/>
</dbReference>
<comment type="caution">
    <text evidence="11">The sequence shown here is derived from an EMBL/GenBank/DDBJ whole genome shotgun (WGS) entry which is preliminary data.</text>
</comment>
<dbReference type="InterPro" id="IPR050234">
    <property type="entry name" value="Nuclear_hormone_rcpt_NR1"/>
</dbReference>
<protein>
    <submittedName>
        <fullName evidence="11">Thyroid hormone receptor alpha-A</fullName>
    </submittedName>
</protein>
<dbReference type="AlphaFoldDB" id="A0A6A4VRZ1"/>
<dbReference type="GO" id="GO:0008270">
    <property type="term" value="F:zinc ion binding"/>
    <property type="evidence" value="ECO:0007669"/>
    <property type="project" value="UniProtKB-KW"/>
</dbReference>
<evidence type="ECO:0000256" key="6">
    <source>
        <dbReference type="ARBA" id="ARBA00023125"/>
    </source>
</evidence>
<dbReference type="SUPFAM" id="SSF48508">
    <property type="entry name" value="Nuclear receptor ligand-binding domain"/>
    <property type="match status" value="1"/>
</dbReference>
<gene>
    <name evidence="11" type="primary">thra-a</name>
    <name evidence="11" type="ORF">FJT64_006107</name>
</gene>
<evidence type="ECO:0000256" key="7">
    <source>
        <dbReference type="ARBA" id="ARBA00023163"/>
    </source>
</evidence>
<dbReference type="InterPro" id="IPR001728">
    <property type="entry name" value="ThyrH_rcpt"/>
</dbReference>
<dbReference type="GO" id="GO:0000122">
    <property type="term" value="P:negative regulation of transcription by RNA polymerase II"/>
    <property type="evidence" value="ECO:0007669"/>
    <property type="project" value="TreeGrafter"/>
</dbReference>
<proteinExistence type="inferred from homology"/>
<dbReference type="InterPro" id="IPR000536">
    <property type="entry name" value="Nucl_hrmn_rcpt_lig-bd"/>
</dbReference>
<evidence type="ECO:0000313" key="12">
    <source>
        <dbReference type="Proteomes" id="UP000440578"/>
    </source>
</evidence>
<feature type="compositionally biased region" description="Basic and acidic residues" evidence="9">
    <location>
        <begin position="53"/>
        <end position="67"/>
    </location>
</feature>
<feature type="region of interest" description="Disordered" evidence="9">
    <location>
        <begin position="414"/>
        <end position="511"/>
    </location>
</feature>
<keyword evidence="2" id="KW-0479">Metal-binding</keyword>
<evidence type="ECO:0000256" key="8">
    <source>
        <dbReference type="ARBA" id="ARBA00023170"/>
    </source>
</evidence>
<reference evidence="11 12" key="1">
    <citation type="submission" date="2019-07" db="EMBL/GenBank/DDBJ databases">
        <title>Draft genome assembly of a fouling barnacle, Amphibalanus amphitrite (Darwin, 1854): The first reference genome for Thecostraca.</title>
        <authorList>
            <person name="Kim W."/>
        </authorList>
    </citation>
    <scope>NUCLEOTIDE SEQUENCE [LARGE SCALE GENOMIC DNA]</scope>
    <source>
        <strain evidence="11">SNU_AA5</strain>
        <tissue evidence="11">Soma without cirri and trophi</tissue>
    </source>
</reference>
<dbReference type="PROSITE" id="PS51843">
    <property type="entry name" value="NR_LBD"/>
    <property type="match status" value="1"/>
</dbReference>
<name>A0A6A4VRZ1_AMPAM</name>
<keyword evidence="5" id="KW-0805">Transcription regulation</keyword>
<feature type="compositionally biased region" description="Low complexity" evidence="9">
    <location>
        <begin position="424"/>
        <end position="480"/>
    </location>
</feature>
<feature type="region of interest" description="Disordered" evidence="9">
    <location>
        <begin position="350"/>
        <end position="395"/>
    </location>
</feature>
<evidence type="ECO:0000256" key="4">
    <source>
        <dbReference type="ARBA" id="ARBA00022833"/>
    </source>
</evidence>
<dbReference type="GO" id="GO:0004879">
    <property type="term" value="F:nuclear receptor activity"/>
    <property type="evidence" value="ECO:0007669"/>
    <property type="project" value="InterPro"/>
</dbReference>
<feature type="compositionally biased region" description="Polar residues" evidence="9">
    <location>
        <begin position="375"/>
        <end position="387"/>
    </location>
</feature>
<dbReference type="PANTHER" id="PTHR24082:SF482">
    <property type="entry name" value="NUCLEAR RECEPTOR"/>
    <property type="match status" value="1"/>
</dbReference>
<accession>A0A6A4VRZ1</accession>
<dbReference type="PRINTS" id="PR00546">
    <property type="entry name" value="THYROIDHORMR"/>
</dbReference>
<dbReference type="Proteomes" id="UP000440578">
    <property type="component" value="Unassembled WGS sequence"/>
</dbReference>
<dbReference type="GO" id="GO:0030154">
    <property type="term" value="P:cell differentiation"/>
    <property type="evidence" value="ECO:0007669"/>
    <property type="project" value="TreeGrafter"/>
</dbReference>
<evidence type="ECO:0000259" key="10">
    <source>
        <dbReference type="PROSITE" id="PS51843"/>
    </source>
</evidence>
<evidence type="ECO:0000256" key="2">
    <source>
        <dbReference type="ARBA" id="ARBA00022723"/>
    </source>
</evidence>
<dbReference type="EMBL" id="VIIS01001559">
    <property type="protein sequence ID" value="KAF0296443.1"/>
    <property type="molecule type" value="Genomic_DNA"/>
</dbReference>
<keyword evidence="4" id="KW-0862">Zinc</keyword>
<dbReference type="GO" id="GO:0000978">
    <property type="term" value="F:RNA polymerase II cis-regulatory region sequence-specific DNA binding"/>
    <property type="evidence" value="ECO:0007669"/>
    <property type="project" value="TreeGrafter"/>
</dbReference>
<evidence type="ECO:0000256" key="9">
    <source>
        <dbReference type="SAM" id="MobiDB-lite"/>
    </source>
</evidence>
<keyword evidence="12" id="KW-1185">Reference proteome</keyword>
<dbReference type="GO" id="GO:0045944">
    <property type="term" value="P:positive regulation of transcription by RNA polymerase II"/>
    <property type="evidence" value="ECO:0007669"/>
    <property type="project" value="TreeGrafter"/>
</dbReference>
<sequence>MELAGSFRSRQHRLAASCSYRFTKCTEIGMEKSWVMTEDERMQQLKLRQEKKRQKEEEEKRRRMAQEHRLQPHVPLLEEQHLYLSGDDLQEIEQLFSTFYKMYEKCPMLPNGIDNPDEQGNRMVTIFVNSIIRMVSFVGELPRFRQLTPSDQKVLLQNGLLAIIILRGTMNYDGGTHFTLKERPDETRPPTVSIGEIRTLMKDDLYKSHQKFYTEITELGLDEKTLMLLQMVVLYSHDKNGLVETEKVNGFQASESCSTYMRRRGSRTTTRILIRRYMSWHYGKENTRILFPRMLHSLTNLRELTEAHNMRTIHFTTPDIDKLKAAVREININPYPNCPEILATAQYGEHVRHGSEPGASYPDPMSSWPEEQRQARQGSSRATTSVAPPQHEYPDDLNSFLDLLLAGLDKPGTQMTKRFKSETPSPLGSPLSSPGLQAARAHPSAAFPAAASHQQQPQQPQQQPQQQQQQQPLLTPPQAFSPFCSQNSYERSRPTLYTDAAGFHGNYSTQH</sequence>
<keyword evidence="6" id="KW-0238">DNA-binding</keyword>
<organism evidence="11 12">
    <name type="scientific">Amphibalanus amphitrite</name>
    <name type="common">Striped barnacle</name>
    <name type="synonym">Balanus amphitrite</name>
    <dbReference type="NCBI Taxonomy" id="1232801"/>
    <lineage>
        <taxon>Eukaryota</taxon>
        <taxon>Metazoa</taxon>
        <taxon>Ecdysozoa</taxon>
        <taxon>Arthropoda</taxon>
        <taxon>Crustacea</taxon>
        <taxon>Multicrustacea</taxon>
        <taxon>Cirripedia</taxon>
        <taxon>Thoracica</taxon>
        <taxon>Thoracicalcarea</taxon>
        <taxon>Balanomorpha</taxon>
        <taxon>Balanoidea</taxon>
        <taxon>Balanidae</taxon>
        <taxon>Amphibalaninae</taxon>
        <taxon>Amphibalanus</taxon>
    </lineage>
</organism>
<evidence type="ECO:0000256" key="3">
    <source>
        <dbReference type="ARBA" id="ARBA00022771"/>
    </source>
</evidence>
<feature type="region of interest" description="Disordered" evidence="9">
    <location>
        <begin position="47"/>
        <end position="67"/>
    </location>
</feature>
<feature type="domain" description="NR LBD" evidence="10">
    <location>
        <begin position="91"/>
        <end position="334"/>
    </location>
</feature>
<keyword evidence="7" id="KW-0804">Transcription</keyword>